<feature type="chain" id="PRO_5029852229" description="Secreted protein" evidence="1">
    <location>
        <begin position="23"/>
        <end position="170"/>
    </location>
</feature>
<feature type="signal peptide" evidence="1">
    <location>
        <begin position="1"/>
        <end position="22"/>
    </location>
</feature>
<dbReference type="EMBL" id="WLYK01000001">
    <property type="protein sequence ID" value="MTD13618.1"/>
    <property type="molecule type" value="Genomic_DNA"/>
</dbReference>
<evidence type="ECO:0000256" key="1">
    <source>
        <dbReference type="SAM" id="SignalP"/>
    </source>
</evidence>
<protein>
    <recommendedName>
        <fullName evidence="4">Secreted protein</fullName>
    </recommendedName>
</protein>
<reference evidence="2 3" key="1">
    <citation type="submission" date="2019-11" db="EMBL/GenBank/DDBJ databases">
        <authorList>
            <person name="Jiang L.-Q."/>
        </authorList>
    </citation>
    <scope>NUCLEOTIDE SEQUENCE [LARGE SCALE GENOMIC DNA]</scope>
    <source>
        <strain evidence="2 3">YIM 132087</strain>
    </source>
</reference>
<dbReference type="RefSeq" id="WP_154767438.1">
    <property type="nucleotide sequence ID" value="NZ_WLYK01000001.1"/>
</dbReference>
<keyword evidence="3" id="KW-1185">Reference proteome</keyword>
<organism evidence="2 3">
    <name type="scientific">Nakamurella alba</name>
    <dbReference type="NCBI Taxonomy" id="2665158"/>
    <lineage>
        <taxon>Bacteria</taxon>
        <taxon>Bacillati</taxon>
        <taxon>Actinomycetota</taxon>
        <taxon>Actinomycetes</taxon>
        <taxon>Nakamurellales</taxon>
        <taxon>Nakamurellaceae</taxon>
        <taxon>Nakamurella</taxon>
    </lineage>
</organism>
<dbReference type="AlphaFoldDB" id="A0A7K1FHN9"/>
<proteinExistence type="predicted"/>
<name>A0A7K1FHN9_9ACTN</name>
<accession>A0A7K1FHN9</accession>
<evidence type="ECO:0000313" key="2">
    <source>
        <dbReference type="EMBL" id="MTD13618.1"/>
    </source>
</evidence>
<sequence>MAVGAVTVLAFSSLLGVSSASADGGRDGGWRSNPMEVGKESGVAYHYANPSAGGVSYTVGMQVYKTTKGVIQVRAVPRIAKLSKASRVQVDVAVLGNSQRAVVINAVPVNSGANRMASSTTGWAVVPEGTCTDYRARATFSVRWADNTTSQFVVLTDLKKICGTDKWDDH</sequence>
<evidence type="ECO:0008006" key="4">
    <source>
        <dbReference type="Google" id="ProtNLM"/>
    </source>
</evidence>
<evidence type="ECO:0000313" key="3">
    <source>
        <dbReference type="Proteomes" id="UP000460221"/>
    </source>
</evidence>
<dbReference type="Proteomes" id="UP000460221">
    <property type="component" value="Unassembled WGS sequence"/>
</dbReference>
<comment type="caution">
    <text evidence="2">The sequence shown here is derived from an EMBL/GenBank/DDBJ whole genome shotgun (WGS) entry which is preliminary data.</text>
</comment>
<gene>
    <name evidence="2" type="ORF">GIS00_06630</name>
</gene>
<keyword evidence="1" id="KW-0732">Signal</keyword>